<keyword evidence="1" id="KW-0472">Membrane</keyword>
<keyword evidence="1" id="KW-1133">Transmembrane helix</keyword>
<gene>
    <name evidence="2" type="ORF">TanjilG_13750</name>
</gene>
<dbReference type="AlphaFoldDB" id="A0A1J7H9Q4"/>
<organism evidence="2 3">
    <name type="scientific">Lupinus angustifolius</name>
    <name type="common">Narrow-leaved blue lupine</name>
    <dbReference type="NCBI Taxonomy" id="3871"/>
    <lineage>
        <taxon>Eukaryota</taxon>
        <taxon>Viridiplantae</taxon>
        <taxon>Streptophyta</taxon>
        <taxon>Embryophyta</taxon>
        <taxon>Tracheophyta</taxon>
        <taxon>Spermatophyta</taxon>
        <taxon>Magnoliopsida</taxon>
        <taxon>eudicotyledons</taxon>
        <taxon>Gunneridae</taxon>
        <taxon>Pentapetalae</taxon>
        <taxon>rosids</taxon>
        <taxon>fabids</taxon>
        <taxon>Fabales</taxon>
        <taxon>Fabaceae</taxon>
        <taxon>Papilionoideae</taxon>
        <taxon>50 kb inversion clade</taxon>
        <taxon>genistoids sensu lato</taxon>
        <taxon>core genistoids</taxon>
        <taxon>Genisteae</taxon>
        <taxon>Lupinus</taxon>
    </lineage>
</organism>
<sequence length="64" mass="7138">MPFQEIQEVVQQSPPSVDLKYDAQTRQISIYGGYLNNAAILLLVFSILVAYGRVIRCSSAYDPS</sequence>
<keyword evidence="3" id="KW-1185">Reference proteome</keyword>
<dbReference type="EMBL" id="CM007366">
    <property type="protein sequence ID" value="OIW09526.1"/>
    <property type="molecule type" value="Genomic_DNA"/>
</dbReference>
<evidence type="ECO:0000313" key="3">
    <source>
        <dbReference type="Proteomes" id="UP000188354"/>
    </source>
</evidence>
<reference evidence="2 3" key="1">
    <citation type="journal article" date="2017" name="Plant Biotechnol. J.">
        <title>A comprehensive draft genome sequence for lupin (Lupinus angustifolius), an emerging health food: insights into plant-microbe interactions and legume evolution.</title>
        <authorList>
            <person name="Hane J.K."/>
            <person name="Ming Y."/>
            <person name="Kamphuis L.G."/>
            <person name="Nelson M.N."/>
            <person name="Garg G."/>
            <person name="Atkins C.A."/>
            <person name="Bayer P.E."/>
            <person name="Bravo A."/>
            <person name="Bringans S."/>
            <person name="Cannon S."/>
            <person name="Edwards D."/>
            <person name="Foley R."/>
            <person name="Gao L.L."/>
            <person name="Harrison M.J."/>
            <person name="Huang W."/>
            <person name="Hurgobin B."/>
            <person name="Li S."/>
            <person name="Liu C.W."/>
            <person name="McGrath A."/>
            <person name="Morahan G."/>
            <person name="Murray J."/>
            <person name="Weller J."/>
            <person name="Jian J."/>
            <person name="Singh K.B."/>
        </authorList>
    </citation>
    <scope>NUCLEOTIDE SEQUENCE [LARGE SCALE GENOMIC DNA]</scope>
    <source>
        <strain evidence="3">cv. Tanjil</strain>
        <tissue evidence="2">Whole plant</tissue>
    </source>
</reference>
<name>A0A1J7H9Q4_LUPAN</name>
<evidence type="ECO:0000256" key="1">
    <source>
        <dbReference type="SAM" id="Phobius"/>
    </source>
</evidence>
<dbReference type="Gramene" id="OIW09526">
    <property type="protein sequence ID" value="OIW09526"/>
    <property type="gene ID" value="TanjilG_13750"/>
</dbReference>
<keyword evidence="1" id="KW-0812">Transmembrane</keyword>
<evidence type="ECO:0000313" key="2">
    <source>
        <dbReference type="EMBL" id="OIW09526.1"/>
    </source>
</evidence>
<proteinExistence type="predicted"/>
<feature type="transmembrane region" description="Helical" evidence="1">
    <location>
        <begin position="28"/>
        <end position="51"/>
    </location>
</feature>
<accession>A0A1J7H9Q4</accession>
<protein>
    <submittedName>
        <fullName evidence="2">Uncharacterized protein</fullName>
    </submittedName>
</protein>
<dbReference type="Proteomes" id="UP000188354">
    <property type="component" value="Chromosome LG06"/>
</dbReference>